<feature type="region of interest" description="Disordered" evidence="7">
    <location>
        <begin position="817"/>
        <end position="847"/>
    </location>
</feature>
<evidence type="ECO:0000256" key="1">
    <source>
        <dbReference type="ARBA" id="ARBA00004123"/>
    </source>
</evidence>
<dbReference type="GO" id="GO:0005634">
    <property type="term" value="C:nucleus"/>
    <property type="evidence" value="ECO:0007669"/>
    <property type="project" value="UniProtKB-SubCell"/>
</dbReference>
<gene>
    <name evidence="9" type="ORF">FBUS_01282</name>
</gene>
<dbReference type="Pfam" id="PF00046">
    <property type="entry name" value="Homeodomain"/>
    <property type="match status" value="1"/>
</dbReference>
<keyword evidence="3 5" id="KW-0371">Homeobox</keyword>
<dbReference type="GO" id="GO:0000981">
    <property type="term" value="F:DNA-binding transcription factor activity, RNA polymerase II-specific"/>
    <property type="evidence" value="ECO:0007669"/>
    <property type="project" value="InterPro"/>
</dbReference>
<dbReference type="OrthoDB" id="6288251at2759"/>
<organism evidence="9 10">
    <name type="scientific">Fasciolopsis buskii</name>
    <dbReference type="NCBI Taxonomy" id="27845"/>
    <lineage>
        <taxon>Eukaryota</taxon>
        <taxon>Metazoa</taxon>
        <taxon>Spiralia</taxon>
        <taxon>Lophotrochozoa</taxon>
        <taxon>Platyhelminthes</taxon>
        <taxon>Trematoda</taxon>
        <taxon>Digenea</taxon>
        <taxon>Plagiorchiida</taxon>
        <taxon>Echinostomata</taxon>
        <taxon>Echinostomatoidea</taxon>
        <taxon>Fasciolidae</taxon>
        <taxon>Fasciolopsis</taxon>
    </lineage>
</organism>
<comment type="caution">
    <text evidence="9">The sequence shown here is derived from an EMBL/GenBank/DDBJ whole genome shotgun (WGS) entry which is preliminary data.</text>
</comment>
<sequence length="913" mass="97238">MNGIFTTGLTSIIANDPFLNANTGNTNGFLTGTRMSTTTAGTYCIASDMAPSSASSTGSSGSYSSSNPVTFGLLSCPDNKTATHGQSPMECTPSDSSPNIGNVTSAGPTESRSPSLSPSTPHGLLSSRNVFVQSSDTNRSGTHLGWDSLNDTNGSSLDYGLSDGNVYNNLVHGSQTCLVQRPSHKPNLDGCQRMDGSPYFASHMGSESKLAHVNGFNIGGNGPGMPKIPTPSESPVNCDNKSKKARHRTTFSVHQLSVLEAAFDSCPYPDAATREDIASKLALSESRVQVWFQNRRAKWRKQECGQILTNHTVSTYTSSGNPGAEMEADESIQSESGSIVQPRKRTSSMLPGSSSCAQSIESSSNLYSMPFTVGKRPGASTTANLSACNGDYSPLSLTMNKPSSFSPQSARDSTCSSLISPPMTSGPMESVFQPVKKCPTIMRATNAEIHPRSTAFKSLHPECSSSSASDLPFSVSSLTKSPSSQPSRLERTSTELSDGYAQHIGTTDSIISPTPIKITNNNNNNNNNNKNNMDNNSIAVPVPMDRLPSPFKSGSQQLFPSMIQALCEFSMNNGIPPGAVSLFLDYLETLRQRIASKEESQDTLGPSTNPADQPGSWDPLLFGSRQSNQPEISTHCSHIQPTLTTVMTGKGASSVNGDYGLLSSSTPKLSEPRMPKLDVQMEDNTDPSRSNLFKDSECGGSVRSTLSWQHILERSRSFAEPRPYSDLPISMLDSLRSIPSPNSFMQSHSTTNVSQNLAHNAFSQMNQQNTPSKTHPYLHVDKMTGSSTNLSPSLERVPSALSALPSLPQLSHLQTLLPSSSSSAGIPGTTGLSTTNSNETTEESSEPCSAEMAAYYMQLGKFVSQYLPAPFPPNSTGTKLPNDLAKSSDSDNIVQYYALCACAEAAALLSGCS</sequence>
<dbReference type="PROSITE" id="PS00027">
    <property type="entry name" value="HOMEOBOX_1"/>
    <property type="match status" value="1"/>
</dbReference>
<feature type="region of interest" description="Disordered" evidence="7">
    <location>
        <begin position="77"/>
        <end position="125"/>
    </location>
</feature>
<dbReference type="InterPro" id="IPR050649">
    <property type="entry name" value="Paired_Homeobox_TFs"/>
</dbReference>
<dbReference type="InterPro" id="IPR001356">
    <property type="entry name" value="HD"/>
</dbReference>
<proteinExistence type="predicted"/>
<protein>
    <recommendedName>
        <fullName evidence="8">Homeobox domain-containing protein</fullName>
    </recommendedName>
</protein>
<evidence type="ECO:0000256" key="3">
    <source>
        <dbReference type="ARBA" id="ARBA00023155"/>
    </source>
</evidence>
<feature type="region of interest" description="Disordered" evidence="7">
    <location>
        <begin position="680"/>
        <end position="699"/>
    </location>
</feature>
<evidence type="ECO:0000256" key="7">
    <source>
        <dbReference type="SAM" id="MobiDB-lite"/>
    </source>
</evidence>
<feature type="region of interest" description="Disordered" evidence="7">
    <location>
        <begin position="467"/>
        <end position="497"/>
    </location>
</feature>
<evidence type="ECO:0000256" key="5">
    <source>
        <dbReference type="PROSITE-ProRule" id="PRU00108"/>
    </source>
</evidence>
<feature type="domain" description="Homeobox" evidence="8">
    <location>
        <begin position="242"/>
        <end position="302"/>
    </location>
</feature>
<dbReference type="InterPro" id="IPR017970">
    <property type="entry name" value="Homeobox_CS"/>
</dbReference>
<reference evidence="9" key="1">
    <citation type="submission" date="2019-05" db="EMBL/GenBank/DDBJ databases">
        <title>Annotation for the trematode Fasciolopsis buski.</title>
        <authorList>
            <person name="Choi Y.-J."/>
        </authorList>
    </citation>
    <scope>NUCLEOTIDE SEQUENCE</scope>
    <source>
        <strain evidence="9">HT</strain>
        <tissue evidence="9">Whole worm</tissue>
    </source>
</reference>
<feature type="region of interest" description="Disordered" evidence="7">
    <location>
        <begin position="315"/>
        <end position="355"/>
    </location>
</feature>
<dbReference type="GO" id="GO:0000977">
    <property type="term" value="F:RNA polymerase II transcription regulatory region sequence-specific DNA binding"/>
    <property type="evidence" value="ECO:0007669"/>
    <property type="project" value="TreeGrafter"/>
</dbReference>
<dbReference type="PANTHER" id="PTHR24329:SF543">
    <property type="entry name" value="FI01017P-RELATED"/>
    <property type="match status" value="1"/>
</dbReference>
<evidence type="ECO:0000256" key="4">
    <source>
        <dbReference type="ARBA" id="ARBA00023242"/>
    </source>
</evidence>
<keyword evidence="10" id="KW-1185">Reference proteome</keyword>
<evidence type="ECO:0000256" key="2">
    <source>
        <dbReference type="ARBA" id="ARBA00023125"/>
    </source>
</evidence>
<feature type="region of interest" description="Disordered" evidence="7">
    <location>
        <begin position="597"/>
        <end position="617"/>
    </location>
</feature>
<evidence type="ECO:0000313" key="9">
    <source>
        <dbReference type="EMBL" id="KAA0185433.1"/>
    </source>
</evidence>
<dbReference type="SUPFAM" id="SSF46689">
    <property type="entry name" value="Homeodomain-like"/>
    <property type="match status" value="1"/>
</dbReference>
<feature type="compositionally biased region" description="Polar residues" evidence="7">
    <location>
        <begin position="602"/>
        <end position="611"/>
    </location>
</feature>
<dbReference type="InterPro" id="IPR009057">
    <property type="entry name" value="Homeodomain-like_sf"/>
</dbReference>
<feature type="compositionally biased region" description="Low complexity" evidence="7">
    <location>
        <begin position="472"/>
        <end position="487"/>
    </location>
</feature>
<accession>A0A8E0VH10</accession>
<dbReference type="PROSITE" id="PS50071">
    <property type="entry name" value="HOMEOBOX_2"/>
    <property type="match status" value="1"/>
</dbReference>
<dbReference type="PANTHER" id="PTHR24329">
    <property type="entry name" value="HOMEOBOX PROTEIN ARISTALESS"/>
    <property type="match status" value="1"/>
</dbReference>
<feature type="DNA-binding region" description="Homeobox" evidence="5">
    <location>
        <begin position="244"/>
        <end position="303"/>
    </location>
</feature>
<dbReference type="FunFam" id="1.10.10.60:FF:000679">
    <property type="entry name" value="Homeobox protein aristaless"/>
    <property type="match status" value="1"/>
</dbReference>
<name>A0A8E0VH10_9TREM</name>
<evidence type="ECO:0000259" key="8">
    <source>
        <dbReference type="PROSITE" id="PS50071"/>
    </source>
</evidence>
<dbReference type="AlphaFoldDB" id="A0A8E0VH10"/>
<evidence type="ECO:0000256" key="6">
    <source>
        <dbReference type="RuleBase" id="RU000682"/>
    </source>
</evidence>
<dbReference type="Gene3D" id="1.10.10.60">
    <property type="entry name" value="Homeodomain-like"/>
    <property type="match status" value="1"/>
</dbReference>
<dbReference type="Proteomes" id="UP000728185">
    <property type="component" value="Unassembled WGS sequence"/>
</dbReference>
<feature type="compositionally biased region" description="Polar residues" evidence="7">
    <location>
        <begin position="93"/>
        <end position="125"/>
    </location>
</feature>
<comment type="subcellular location">
    <subcellularLocation>
        <location evidence="1 5 6">Nucleus</location>
    </subcellularLocation>
</comment>
<keyword evidence="2 5" id="KW-0238">DNA-binding</keyword>
<dbReference type="SMART" id="SM00389">
    <property type="entry name" value="HOX"/>
    <property type="match status" value="1"/>
</dbReference>
<evidence type="ECO:0000313" key="10">
    <source>
        <dbReference type="Proteomes" id="UP000728185"/>
    </source>
</evidence>
<keyword evidence="4 5" id="KW-0539">Nucleus</keyword>
<dbReference type="CDD" id="cd00086">
    <property type="entry name" value="homeodomain"/>
    <property type="match status" value="1"/>
</dbReference>
<dbReference type="EMBL" id="LUCM01010456">
    <property type="protein sequence ID" value="KAA0185433.1"/>
    <property type="molecule type" value="Genomic_DNA"/>
</dbReference>